<dbReference type="InterPro" id="IPR036259">
    <property type="entry name" value="MFS_trans_sf"/>
</dbReference>
<gene>
    <name evidence="6" type="ORF">VHUM_03215</name>
</gene>
<feature type="compositionally biased region" description="Polar residues" evidence="3">
    <location>
        <begin position="56"/>
        <end position="70"/>
    </location>
</feature>
<feature type="compositionally biased region" description="Low complexity" evidence="3">
    <location>
        <begin position="17"/>
        <end position="35"/>
    </location>
</feature>
<comment type="subcellular location">
    <subcellularLocation>
        <location evidence="1">Membrane</location>
        <topology evidence="1">Multi-pass membrane protein</topology>
    </subcellularLocation>
</comment>
<feature type="transmembrane region" description="Helical" evidence="4">
    <location>
        <begin position="81"/>
        <end position="102"/>
    </location>
</feature>
<evidence type="ECO:0000256" key="1">
    <source>
        <dbReference type="ARBA" id="ARBA00004141"/>
    </source>
</evidence>
<evidence type="ECO:0000259" key="5">
    <source>
        <dbReference type="PROSITE" id="PS50850"/>
    </source>
</evidence>
<dbReference type="SUPFAM" id="SSF103473">
    <property type="entry name" value="MFS general substrate transporter"/>
    <property type="match status" value="1"/>
</dbReference>
<evidence type="ECO:0000313" key="7">
    <source>
        <dbReference type="Proteomes" id="UP000473826"/>
    </source>
</evidence>
<dbReference type="GO" id="GO:0022857">
    <property type="term" value="F:transmembrane transporter activity"/>
    <property type="evidence" value="ECO:0007669"/>
    <property type="project" value="InterPro"/>
</dbReference>
<keyword evidence="7" id="KW-1185">Reference proteome</keyword>
<evidence type="ECO:0000256" key="2">
    <source>
        <dbReference type="ARBA" id="ARBA00006727"/>
    </source>
</evidence>
<dbReference type="EMBL" id="QKWK01000008">
    <property type="protein sequence ID" value="TXT07495.1"/>
    <property type="molecule type" value="Genomic_DNA"/>
</dbReference>
<dbReference type="Gene3D" id="1.20.1250.20">
    <property type="entry name" value="MFS general substrate transporter like domains"/>
    <property type="match status" value="2"/>
</dbReference>
<evidence type="ECO:0000256" key="4">
    <source>
        <dbReference type="SAM" id="Phobius"/>
    </source>
</evidence>
<dbReference type="Pfam" id="PF07690">
    <property type="entry name" value="MFS_1"/>
    <property type="match status" value="1"/>
</dbReference>
<dbReference type="GO" id="GO:0016020">
    <property type="term" value="C:membrane"/>
    <property type="evidence" value="ECO:0007669"/>
    <property type="project" value="UniProtKB-SubCell"/>
</dbReference>
<accession>A0A7D8UXT4</accession>
<dbReference type="AlphaFoldDB" id="A0A7D8UXT4"/>
<feature type="compositionally biased region" description="Basic and acidic residues" evidence="3">
    <location>
        <begin position="40"/>
        <end position="51"/>
    </location>
</feature>
<keyword evidence="4" id="KW-0812">Transmembrane</keyword>
<dbReference type="OrthoDB" id="2213137at2759"/>
<evidence type="ECO:0000313" key="6">
    <source>
        <dbReference type="EMBL" id="TXT07495.1"/>
    </source>
</evidence>
<organism evidence="6 7">
    <name type="scientific">Vanrija humicola</name>
    <name type="common">Yeast</name>
    <name type="synonym">Cryptococcus humicola</name>
    <dbReference type="NCBI Taxonomy" id="5417"/>
    <lineage>
        <taxon>Eukaryota</taxon>
        <taxon>Fungi</taxon>
        <taxon>Dikarya</taxon>
        <taxon>Basidiomycota</taxon>
        <taxon>Agaricomycotina</taxon>
        <taxon>Tremellomycetes</taxon>
        <taxon>Trichosporonales</taxon>
        <taxon>Trichosporonaceae</taxon>
        <taxon>Vanrija</taxon>
    </lineage>
</organism>
<feature type="transmembrane region" description="Helical" evidence="4">
    <location>
        <begin position="175"/>
        <end position="198"/>
    </location>
</feature>
<name>A0A7D8UXT4_VANHU</name>
<proteinExistence type="inferred from homology"/>
<feature type="transmembrane region" description="Helical" evidence="4">
    <location>
        <begin position="149"/>
        <end position="169"/>
    </location>
</feature>
<feature type="region of interest" description="Disordered" evidence="3">
    <location>
        <begin position="1"/>
        <end position="76"/>
    </location>
</feature>
<keyword evidence="4" id="KW-0472">Membrane</keyword>
<feature type="domain" description="Major facilitator superfamily (MFS) profile" evidence="5">
    <location>
        <begin position="282"/>
        <end position="477"/>
    </location>
</feature>
<feature type="transmembrane region" description="Helical" evidence="4">
    <location>
        <begin position="281"/>
        <end position="299"/>
    </location>
</feature>
<reference evidence="6 7" key="1">
    <citation type="journal article" date="2019" name="PLoS Genet.">
        <title>Convergent evolution of linked mating-type loci in basidiomycete fungi.</title>
        <authorList>
            <person name="Sun S."/>
            <person name="Coelho M.A."/>
            <person name="Heitman J."/>
            <person name="Nowrousian M."/>
        </authorList>
    </citation>
    <scope>NUCLEOTIDE SEQUENCE [LARGE SCALE GENOMIC DNA]</scope>
    <source>
        <strain evidence="6 7">CBS 4282</strain>
    </source>
</reference>
<feature type="transmembrane region" description="Helical" evidence="4">
    <location>
        <begin position="447"/>
        <end position="467"/>
    </location>
</feature>
<feature type="transmembrane region" description="Helical" evidence="4">
    <location>
        <begin position="210"/>
        <end position="229"/>
    </location>
</feature>
<comment type="caution">
    <text evidence="6">The sequence shown here is derived from an EMBL/GenBank/DDBJ whole genome shotgun (WGS) entry which is preliminary data.</text>
</comment>
<dbReference type="InterPro" id="IPR020846">
    <property type="entry name" value="MFS_dom"/>
</dbReference>
<feature type="transmembrane region" description="Helical" evidence="4">
    <location>
        <begin position="343"/>
        <end position="365"/>
    </location>
</feature>
<dbReference type="InterPro" id="IPR011701">
    <property type="entry name" value="MFS"/>
</dbReference>
<comment type="similarity">
    <text evidence="2">Belongs to the major facilitator superfamily. Monocarboxylate porter (TC 2.A.1.13) family.</text>
</comment>
<feature type="transmembrane region" description="Helical" evidence="4">
    <location>
        <begin position="241"/>
        <end position="261"/>
    </location>
</feature>
<feature type="transmembrane region" description="Helical" evidence="4">
    <location>
        <begin position="114"/>
        <end position="137"/>
    </location>
</feature>
<dbReference type="InterPro" id="IPR050327">
    <property type="entry name" value="Proton-linked_MCT"/>
</dbReference>
<dbReference type="Proteomes" id="UP000473826">
    <property type="component" value="Unassembled WGS sequence"/>
</dbReference>
<keyword evidence="4" id="KW-1133">Transmembrane helix</keyword>
<dbReference type="PANTHER" id="PTHR11360">
    <property type="entry name" value="MONOCARBOXYLATE TRANSPORTER"/>
    <property type="match status" value="1"/>
</dbReference>
<feature type="transmembrane region" description="Helical" evidence="4">
    <location>
        <begin position="371"/>
        <end position="393"/>
    </location>
</feature>
<feature type="transmembrane region" description="Helical" evidence="4">
    <location>
        <begin position="311"/>
        <end position="331"/>
    </location>
</feature>
<dbReference type="PANTHER" id="PTHR11360:SF305">
    <property type="entry name" value="MAJOR FACILITATOR SUPERFAMILY (MFS) PROFILE DOMAIN-CONTAINING PROTEIN"/>
    <property type="match status" value="1"/>
</dbReference>
<protein>
    <recommendedName>
        <fullName evidence="5">Major facilitator superfamily (MFS) profile domain-containing protein</fullName>
    </recommendedName>
</protein>
<evidence type="ECO:0000256" key="3">
    <source>
        <dbReference type="SAM" id="MobiDB-lite"/>
    </source>
</evidence>
<sequence>MSTTQDGRRSPLPPPGAATATATLPSARTATPPATDAIELAERGSTDDDKAPPSAVDTQAPTPADSSTQLADEPPNGGAEAWRVVACATMIAFWFVGTGYSWGVIQRALVDRGFASASTLAFVGSISIGMMAFLAIANARLVTAVGPRYMAIAGVLLMSVAEVLAGTAVQRNSLVGLFMTAGVMLGIGCSFSFMVISVTPAQYFTTRRGTAVGTVFAGGGVGGAVLSLAMEKSIRNLGIEWTFRVIGIVMAACCLPAAWGLKERTTVVRKVLIDWSLFQSWDFVLLFLAGALGTFPLFVPPFFLPLYAQSLGLSTATGAATVAVFNFSSAVGRFLTGFVSDRLLGPINTLFAVLFITGVSLLALWPSSVSLAPLMIFVIINGTASGGFFAIMPTVVGSVLGMQRLAVAFGMIVTGWAGGYTMGSPIAGYLLGAYGGAQRGIVAYRPAVFFAGSMAMGGAFMVGVLRYRKSPHWKIKM</sequence>
<feature type="transmembrane region" description="Helical" evidence="4">
    <location>
        <begin position="405"/>
        <end position="427"/>
    </location>
</feature>
<dbReference type="PROSITE" id="PS50850">
    <property type="entry name" value="MFS"/>
    <property type="match status" value="1"/>
</dbReference>